<dbReference type="PANTHER" id="PTHR45912">
    <property type="entry name" value="CILIA- AND FLAGELLA-ASSOCIATED PROTEIN 47"/>
    <property type="match status" value="1"/>
</dbReference>
<evidence type="ECO:0000313" key="3">
    <source>
        <dbReference type="WBParaSite" id="HDID_0000150501-mRNA-1"/>
    </source>
</evidence>
<accession>A0A158QCH3</accession>
<reference evidence="3" key="1">
    <citation type="submission" date="2016-04" db="UniProtKB">
        <authorList>
            <consortium name="WormBaseParasite"/>
        </authorList>
    </citation>
    <scope>IDENTIFICATION</scope>
</reference>
<evidence type="ECO:0000259" key="1">
    <source>
        <dbReference type="Pfam" id="PF24529"/>
    </source>
</evidence>
<dbReference type="PANTHER" id="PTHR45912:SF3">
    <property type="entry name" value="CILIA- AND FLAGELLA-ASSOCIATED PROTEIN 47"/>
    <property type="match status" value="1"/>
</dbReference>
<dbReference type="InterPro" id="IPR056343">
    <property type="entry name" value="CFAP47_dom"/>
</dbReference>
<evidence type="ECO:0000259" key="2">
    <source>
        <dbReference type="Pfam" id="PF26579"/>
    </source>
</evidence>
<organism evidence="3">
    <name type="scientific">Hymenolepis diminuta</name>
    <name type="common">Rat tapeworm</name>
    <dbReference type="NCBI Taxonomy" id="6216"/>
    <lineage>
        <taxon>Eukaryota</taxon>
        <taxon>Metazoa</taxon>
        <taxon>Spiralia</taxon>
        <taxon>Lophotrochozoa</taxon>
        <taxon>Platyhelminthes</taxon>
        <taxon>Cestoda</taxon>
        <taxon>Eucestoda</taxon>
        <taxon>Cyclophyllidea</taxon>
        <taxon>Hymenolepididae</taxon>
        <taxon>Hymenolepis</taxon>
    </lineage>
</organism>
<dbReference type="STRING" id="6216.A0A158QCH3"/>
<dbReference type="GO" id="GO:0005929">
    <property type="term" value="C:cilium"/>
    <property type="evidence" value="ECO:0007669"/>
    <property type="project" value="TreeGrafter"/>
</dbReference>
<protein>
    <submittedName>
        <fullName evidence="3">Calponin-homology (CH) domain-containing protein</fullName>
    </submittedName>
</protein>
<dbReference type="WBParaSite" id="HDID_0000150501-mRNA-1">
    <property type="protein sequence ID" value="HDID_0000150501-mRNA-1"/>
    <property type="gene ID" value="HDID_0000150501"/>
</dbReference>
<proteinExistence type="predicted"/>
<dbReference type="Pfam" id="PF24529">
    <property type="entry name" value="CFAP47"/>
    <property type="match status" value="1"/>
</dbReference>
<dbReference type="GO" id="GO:0060271">
    <property type="term" value="P:cilium assembly"/>
    <property type="evidence" value="ECO:0007669"/>
    <property type="project" value="TreeGrafter"/>
</dbReference>
<feature type="domain" description="CFAP47-like immunoglobulin-like" evidence="2">
    <location>
        <begin position="1428"/>
        <end position="1548"/>
    </location>
</feature>
<sequence>LSTCIEGPTPMEGLSNQLEVQIRLPQPELSTSSKRIKLGDVPWDLEILRCFSLKNVGNGPAFVKVTCNSRNVGYFEVPVSIMHDGKEIIQMLAQGTCIFPKIEVSPENIHFSLRSCEDKFETNGIYIGEKAFAKVTLKNNSSIPAHIKFDFKDHTDFYAEAKEGTFLKPLSSKTCTLVFEPKKKVKIENCTHNALQWEIDTSNLRLTNSLFFNKTGGVLESCNDSCNIWISLQPKKPCHQTVSIPITVINNIGQSGTTYMTIQMEPVETKLNCCPSQIFLPPLPAFKSYEFEAELTLNSLVENIVLENIGFISWKKMESTAVLFRMTLPDGKLFKKNGNTQNLKITLKIQSNMPFSISNRPQPPCLLFIAKSSNFEADNKTWSCCVPFVFSMDDSLLSFVHFNHLTDKDFSNIKNLLEYHQRFDAKTHDVVENWLRHHGFPGVVHGLNFPTDFQRCLSLQDIILEAGLRRKGHVVHSLGILVECLAHLVGIWNLPGIPRSITLPIEDTSSCIGMIYNHLAALICFAESQGGCVGHILPEFLMVYDDYKEWIQCGRPGGLIELFKVNMPSESISETEFIIPAIISSCDEGDTVYRFPLTTALDKITFERVSKISWTSLFLQLLKAKVGQGTETTLLQWVNKSVKNIWTRLSEENKQTDKPIQVQKARDAEACLILVSKMGDQVTKGLTMVFQLIGTVDEIQFKKVFGFETSCYQPVVKVLQIGSPLKKEGIYSIRIVESSSSPNRISGFTCRKKEAKFSVDGQTRLEIVFHPFTIGNYSGKLVFSKENLDEFTVELQGRSYYPNLKNEESEKEGLVEDRSDFISKSLMLNQFDLLSSRKKTRFDVRSDSELFKVPSYVDVVLKEKEGMIKLEYNFVNNFILVDFFEIPLEVFFPKQGIYQATLFLTASDDVRVFRLESNVSADDITSVNKEKLIEDKRERFYPDPTVFVTEVLERLEQKEISLDQRTFETVIYGGKVEIKCQVRNCKHKTDVLGRHISYILLPKNETESPQRFLIESNIPKDILSMESEIISQPKSRGRVLSHALIKKRVEISGWVLFKLNACFFCSILKGSDNVEMRLLYHVDVRIKPAPPVEYIKFTCHCLEVNDISFPISLPKSVGDDGNYQVSLKGFNILGPSLVEDPTCYTMRYLPTSIGKEKISVIFLNETSGEFWYDVDLITLPPLPRKVTHWSCELGESCLNAVEIENPVAKSYSLIPDIVNRDVIAVESYYVKGTSEVFLFDGKSIVLPSLSALCLNVRCRPQEYGKWLNDGEIILSCEELGGMQIRLSGEGTMPSIKKEIAIESEIGEHTVISHDFQNPFPYPVDICTLIKTDSSYLSQLDGSFDVFEIVGKKKLYIQGKEKVSFNLKFSPISMKAYKATLCIAVRKNSPEDGGIWNMEEIVWFIPLKGTPIMYGAPLEELQLRRQRPCQQSRTQEPLVIEGEVGTSAHIRLYANLPGFVEDSKENKLFQWRILVNHCYGNDFLDSKFAVQKMIEITQTGCDLVSTLKTIPRVELSGIFRPARSFRISAFLCISSKSGGVWRFPVILNAHQSQKSEQRLEFTASDPQTSDFRKLHLDSRESYDFICVFNRYINRKPAKFRAFFETSKSKEFTLDVTEGILPARGSGYFTLTIKFSKRRGGILSKERLVIQVND</sequence>
<dbReference type="Pfam" id="PF26579">
    <property type="entry name" value="Ig_CFAP47"/>
    <property type="match status" value="1"/>
</dbReference>
<dbReference type="InterPro" id="IPR058952">
    <property type="entry name" value="Ig_CFAP47"/>
</dbReference>
<feature type="domain" description="Cilia- and flagella-associated protein 47" evidence="1">
    <location>
        <begin position="512"/>
        <end position="623"/>
    </location>
</feature>
<name>A0A158QCH3_HYMDI</name>